<dbReference type="PIRSF" id="PIRSF017215">
    <property type="entry name" value="ESCRT2_Vps22"/>
    <property type="match status" value="1"/>
</dbReference>
<reference evidence="11 12" key="1">
    <citation type="journal article" date="2007" name="Science">
        <title>Sea anemone genome reveals ancestral eumetazoan gene repertoire and genomic organization.</title>
        <authorList>
            <person name="Putnam N.H."/>
            <person name="Srivastava M."/>
            <person name="Hellsten U."/>
            <person name="Dirks B."/>
            <person name="Chapman J."/>
            <person name="Salamov A."/>
            <person name="Terry A."/>
            <person name="Shapiro H."/>
            <person name="Lindquist E."/>
            <person name="Kapitonov V.V."/>
            <person name="Jurka J."/>
            <person name="Genikhovich G."/>
            <person name="Grigoriev I.V."/>
            <person name="Lucas S.M."/>
            <person name="Steele R.E."/>
            <person name="Finnerty J.R."/>
            <person name="Technau U."/>
            <person name="Martindale M.Q."/>
            <person name="Rokhsar D.S."/>
        </authorList>
    </citation>
    <scope>NUCLEOTIDE SEQUENCE [LARGE SCALE GENOMIC DNA]</scope>
    <source>
        <strain evidence="12">CH2 X CH6</strain>
    </source>
</reference>
<organism evidence="11 12">
    <name type="scientific">Nematostella vectensis</name>
    <name type="common">Starlet sea anemone</name>
    <dbReference type="NCBI Taxonomy" id="45351"/>
    <lineage>
        <taxon>Eukaryota</taxon>
        <taxon>Metazoa</taxon>
        <taxon>Cnidaria</taxon>
        <taxon>Anthozoa</taxon>
        <taxon>Hexacorallia</taxon>
        <taxon>Actiniaria</taxon>
        <taxon>Edwardsiidae</taxon>
        <taxon>Nematostella</taxon>
    </lineage>
</organism>
<protein>
    <recommendedName>
        <fullName evidence="4 10">Vacuolar-sorting protein SNF8</fullName>
    </recommendedName>
</protein>
<evidence type="ECO:0000256" key="1">
    <source>
        <dbReference type="ARBA" id="ARBA00004481"/>
    </source>
</evidence>
<dbReference type="OMA" id="QIVEVCM"/>
<dbReference type="InterPro" id="IPR036388">
    <property type="entry name" value="WH-like_DNA-bd_sf"/>
</dbReference>
<proteinExistence type="inferred from homology"/>
<dbReference type="eggNOG" id="KOG3341">
    <property type="taxonomic scope" value="Eukaryota"/>
</dbReference>
<dbReference type="GO" id="GO:0043328">
    <property type="term" value="P:protein transport to vacuole involved in ubiquitin-dependent protein catabolic process via the multivesicular body sorting pathway"/>
    <property type="evidence" value="ECO:0000318"/>
    <property type="project" value="GO_Central"/>
</dbReference>
<evidence type="ECO:0000313" key="11">
    <source>
        <dbReference type="EMBL" id="EDO49029.1"/>
    </source>
</evidence>
<dbReference type="InterPro" id="IPR036390">
    <property type="entry name" value="WH_DNA-bd_sf"/>
</dbReference>
<dbReference type="FunFam" id="1.10.10.10:FF:000085">
    <property type="entry name" value="Vacuolar-sorting protein SNF8"/>
    <property type="match status" value="1"/>
</dbReference>
<dbReference type="KEGG" id="nve:5521169"/>
<evidence type="ECO:0000256" key="10">
    <source>
        <dbReference type="PIRNR" id="PIRNR017215"/>
    </source>
</evidence>
<evidence type="ECO:0000313" key="12">
    <source>
        <dbReference type="Proteomes" id="UP000001593"/>
    </source>
</evidence>
<sequence>MRRGPGGVGAINKHRLAKAKYAEKGTEIADIQLSQMGKQLDSFKNYLEDFASKHKSDIKKNPEFRGHFQKMCARIGVDPLASSKGFWAELLGVGDFYYELGVQIVEICMAMRPKNGGLMTLDSLHKAILKSSKARQDVTEDDLERAIKKLHALGSGFQVIVAGNRRLVQSVPGELSMDHTDALKLAQGKGFTSVTALKRDLGWDEERACRALNHLVHEELAWVDDQAGTERHFWFPTLFPDPLNES</sequence>
<evidence type="ECO:0000256" key="6">
    <source>
        <dbReference type="ARBA" id="ARBA00022490"/>
    </source>
</evidence>
<comment type="function">
    <text evidence="10">Component of the endosomal sorting complex required for transport II (ESCRT-II), which is required for multivesicular body (MVB) formation and sorting of endosomal cargo proteins into MVBs.</text>
</comment>
<keyword evidence="6" id="KW-0963">Cytoplasm</keyword>
<keyword evidence="12" id="KW-1185">Reference proteome</keyword>
<comment type="subcellular location">
    <subcellularLocation>
        <location evidence="2">Cytoplasm</location>
    </subcellularLocation>
    <subcellularLocation>
        <location evidence="1">Endosome membrane</location>
        <topology evidence="1">Peripheral membrane protein</topology>
    </subcellularLocation>
</comment>
<dbReference type="PANTHER" id="PTHR12806">
    <property type="entry name" value="EAP30 SUBUNIT OF ELL COMPLEX"/>
    <property type="match status" value="1"/>
</dbReference>
<dbReference type="HOGENOM" id="CLU_070147_2_0_1"/>
<dbReference type="STRING" id="45351.A7RHS4"/>
<dbReference type="PhylomeDB" id="A7RHS4"/>
<dbReference type="FunCoup" id="A7RHS4">
    <property type="interactions" value="594"/>
</dbReference>
<evidence type="ECO:0000256" key="4">
    <source>
        <dbReference type="ARBA" id="ARBA00017052"/>
    </source>
</evidence>
<evidence type="ECO:0000256" key="3">
    <source>
        <dbReference type="ARBA" id="ARBA00009834"/>
    </source>
</evidence>
<dbReference type="InParanoid" id="A7RHS4"/>
<evidence type="ECO:0000256" key="2">
    <source>
        <dbReference type="ARBA" id="ARBA00004496"/>
    </source>
</evidence>
<dbReference type="AlphaFoldDB" id="A7RHS4"/>
<dbReference type="PANTHER" id="PTHR12806:SF0">
    <property type="entry name" value="VACUOLAR-SORTING PROTEIN SNF8"/>
    <property type="match status" value="1"/>
</dbReference>
<keyword evidence="9" id="KW-0472">Membrane</keyword>
<keyword evidence="5 10" id="KW-0813">Transport</keyword>
<keyword evidence="7" id="KW-0967">Endosome</keyword>
<evidence type="ECO:0000256" key="9">
    <source>
        <dbReference type="ARBA" id="ARBA00023136"/>
    </source>
</evidence>
<dbReference type="EMBL" id="DS469511">
    <property type="protein sequence ID" value="EDO49029.1"/>
    <property type="molecule type" value="Genomic_DNA"/>
</dbReference>
<dbReference type="Proteomes" id="UP000001593">
    <property type="component" value="Unassembled WGS sequence"/>
</dbReference>
<dbReference type="InterPro" id="IPR040608">
    <property type="entry name" value="Snf8/Vps36"/>
</dbReference>
<comment type="subunit">
    <text evidence="10">Component of the endosomal sorting complex required for transport II (ESCRT-II).</text>
</comment>
<dbReference type="Gene3D" id="6.10.140.180">
    <property type="match status" value="1"/>
</dbReference>
<evidence type="ECO:0000256" key="5">
    <source>
        <dbReference type="ARBA" id="ARBA00022448"/>
    </source>
</evidence>
<accession>A7RHS4</accession>
<name>A7RHS4_NEMVE</name>
<dbReference type="SUPFAM" id="SSF46785">
    <property type="entry name" value="Winged helix' DNA-binding domain"/>
    <property type="match status" value="2"/>
</dbReference>
<evidence type="ECO:0000256" key="7">
    <source>
        <dbReference type="ARBA" id="ARBA00022753"/>
    </source>
</evidence>
<dbReference type="FunFam" id="1.10.10.10:FF:000397">
    <property type="entry name" value="Vacuolar-sorting protein SNF8"/>
    <property type="match status" value="1"/>
</dbReference>
<dbReference type="GO" id="GO:0000814">
    <property type="term" value="C:ESCRT II complex"/>
    <property type="evidence" value="ECO:0000318"/>
    <property type="project" value="GO_Central"/>
</dbReference>
<keyword evidence="8 10" id="KW-0653">Protein transport</keyword>
<evidence type="ECO:0000256" key="8">
    <source>
        <dbReference type="ARBA" id="ARBA00022927"/>
    </source>
</evidence>
<dbReference type="OrthoDB" id="283883at2759"/>
<gene>
    <name evidence="11" type="ORF">NEMVEDRAFT_v1g178046</name>
</gene>
<dbReference type="Gene3D" id="1.10.10.10">
    <property type="entry name" value="Winged helix-like DNA-binding domain superfamily/Winged helix DNA-binding domain"/>
    <property type="match status" value="2"/>
</dbReference>
<dbReference type="Pfam" id="PF04157">
    <property type="entry name" value="EAP30"/>
    <property type="match status" value="1"/>
</dbReference>
<comment type="similarity">
    <text evidence="3 10">Belongs to the SNF8 family.</text>
</comment>
<dbReference type="InterPro" id="IPR016689">
    <property type="entry name" value="ESCRT-2_cplx_Snf8"/>
</dbReference>